<evidence type="ECO:0000259" key="1">
    <source>
        <dbReference type="PROSITE" id="PS51383"/>
    </source>
</evidence>
<evidence type="ECO:0000313" key="2">
    <source>
        <dbReference type="EMBL" id="GAH63860.1"/>
    </source>
</evidence>
<dbReference type="EMBL" id="BARU01033119">
    <property type="protein sequence ID" value="GAH63860.1"/>
    <property type="molecule type" value="Genomic_DNA"/>
</dbReference>
<dbReference type="InterPro" id="IPR029056">
    <property type="entry name" value="Ribokinase-like"/>
</dbReference>
<dbReference type="PROSITE" id="PS51383">
    <property type="entry name" value="YJEF_C_3"/>
    <property type="match status" value="1"/>
</dbReference>
<dbReference type="InterPro" id="IPR000631">
    <property type="entry name" value="CARKD"/>
</dbReference>
<gene>
    <name evidence="2" type="ORF">S03H2_52151</name>
</gene>
<sequence>DSFSAAIAGVYIHSLAGDLARDIKGERGMIAGDILSQLPQAFLSLE</sequence>
<protein>
    <recommendedName>
        <fullName evidence="1">YjeF C-terminal domain-containing protein</fullName>
    </recommendedName>
</protein>
<dbReference type="SUPFAM" id="SSF53613">
    <property type="entry name" value="Ribokinase-like"/>
    <property type="match status" value="1"/>
</dbReference>
<accession>X1I3H4</accession>
<name>X1I3H4_9ZZZZ</name>
<dbReference type="GO" id="GO:0016836">
    <property type="term" value="F:hydro-lyase activity"/>
    <property type="evidence" value="ECO:0007669"/>
    <property type="project" value="InterPro"/>
</dbReference>
<dbReference type="AlphaFoldDB" id="X1I3H4"/>
<dbReference type="Gene3D" id="3.40.1190.20">
    <property type="match status" value="1"/>
</dbReference>
<feature type="non-terminal residue" evidence="2">
    <location>
        <position position="1"/>
    </location>
</feature>
<organism evidence="2">
    <name type="scientific">marine sediment metagenome</name>
    <dbReference type="NCBI Taxonomy" id="412755"/>
    <lineage>
        <taxon>unclassified sequences</taxon>
        <taxon>metagenomes</taxon>
        <taxon>ecological metagenomes</taxon>
    </lineage>
</organism>
<feature type="domain" description="YjeF C-terminal" evidence="1">
    <location>
        <begin position="1"/>
        <end position="45"/>
    </location>
</feature>
<comment type="caution">
    <text evidence="2">The sequence shown here is derived from an EMBL/GenBank/DDBJ whole genome shotgun (WGS) entry which is preliminary data.</text>
</comment>
<proteinExistence type="predicted"/>
<reference evidence="2" key="1">
    <citation type="journal article" date="2014" name="Front. Microbiol.">
        <title>High frequency of phylogenetically diverse reductive dehalogenase-homologous genes in deep subseafloor sedimentary metagenomes.</title>
        <authorList>
            <person name="Kawai M."/>
            <person name="Futagami T."/>
            <person name="Toyoda A."/>
            <person name="Takaki Y."/>
            <person name="Nishi S."/>
            <person name="Hori S."/>
            <person name="Arai W."/>
            <person name="Tsubouchi T."/>
            <person name="Morono Y."/>
            <person name="Uchiyama I."/>
            <person name="Ito T."/>
            <person name="Fujiyama A."/>
            <person name="Inagaki F."/>
            <person name="Takami H."/>
        </authorList>
    </citation>
    <scope>NUCLEOTIDE SEQUENCE</scope>
    <source>
        <strain evidence="2">Expedition CK06-06</strain>
    </source>
</reference>